<evidence type="ECO:0000313" key="2">
    <source>
        <dbReference type="Proteomes" id="UP001732700"/>
    </source>
</evidence>
<evidence type="ECO:0000313" key="1">
    <source>
        <dbReference type="EnsemblPlants" id="AVESA.00010b.r2.6CG1138720.1.CDS"/>
    </source>
</evidence>
<dbReference type="EnsemblPlants" id="AVESA.00010b.r2.6CG1138720.1">
    <property type="protein sequence ID" value="AVESA.00010b.r2.6CG1138720.1.CDS"/>
    <property type="gene ID" value="AVESA.00010b.r2.6CG1138720"/>
</dbReference>
<accession>A0ACD5Z6R7</accession>
<proteinExistence type="predicted"/>
<reference evidence="1" key="1">
    <citation type="submission" date="2021-05" db="EMBL/GenBank/DDBJ databases">
        <authorList>
            <person name="Scholz U."/>
            <person name="Mascher M."/>
            <person name="Fiebig A."/>
        </authorList>
    </citation>
    <scope>NUCLEOTIDE SEQUENCE [LARGE SCALE GENOMIC DNA]</scope>
</reference>
<sequence>MSGSSSVIAGSSNPPAITELDASQGLPPSILLDARAYFADRKNSTTATLDTGKAGRGIQVSICFAAPPALSYVCIHCPGHTDADFSDKPRVVRSEKQFLLLKLSLWGARFEEQVAEYYMYQAIRGGKPKLFQIPDLGPRFRRFLTLDHFGIYRCDDDEFILAGLAYTGGYRLHSYSSASKVWTARPADLEVEDRLTSERMPVATHKAIPLGGSLLGWVDLWKGILVCDVLCRDPQIAIGFIPLPLTGNTYDHICPWVIRDVACTDDGSLKFIEIEHLFSEPPPAVVAAPPDVMYDEDYFISLRDDPEPEPPKFVDWKATVWNRLVSDNCWRRGVVVHGNDMQVEELVGCTVIAVSTARNLLPSFPTLSIRGGDVVHMSSSGRLELGNGKTQMISIDMSSSTLKALAPCPPLEADDEFPYFPCVLSNYLGNHPALPQDTTQASNSGNLNQE</sequence>
<dbReference type="Proteomes" id="UP001732700">
    <property type="component" value="Chromosome 6C"/>
</dbReference>
<keyword evidence="2" id="KW-1185">Reference proteome</keyword>
<reference evidence="1" key="2">
    <citation type="submission" date="2025-09" db="UniProtKB">
        <authorList>
            <consortium name="EnsemblPlants"/>
        </authorList>
    </citation>
    <scope>IDENTIFICATION</scope>
</reference>
<organism evidence="1 2">
    <name type="scientific">Avena sativa</name>
    <name type="common">Oat</name>
    <dbReference type="NCBI Taxonomy" id="4498"/>
    <lineage>
        <taxon>Eukaryota</taxon>
        <taxon>Viridiplantae</taxon>
        <taxon>Streptophyta</taxon>
        <taxon>Embryophyta</taxon>
        <taxon>Tracheophyta</taxon>
        <taxon>Spermatophyta</taxon>
        <taxon>Magnoliopsida</taxon>
        <taxon>Liliopsida</taxon>
        <taxon>Poales</taxon>
        <taxon>Poaceae</taxon>
        <taxon>BOP clade</taxon>
        <taxon>Pooideae</taxon>
        <taxon>Poodae</taxon>
        <taxon>Poeae</taxon>
        <taxon>Poeae Chloroplast Group 1 (Aveneae type)</taxon>
        <taxon>Aveninae</taxon>
        <taxon>Avena</taxon>
    </lineage>
</organism>
<protein>
    <submittedName>
        <fullName evidence="1">Uncharacterized protein</fullName>
    </submittedName>
</protein>
<name>A0ACD5Z6R7_AVESA</name>